<sequence length="417" mass="46173">MKENPIGAGGSALKLAERLFMIKKSSSIISNRAIAKCFKVVESIKNNLPYSRYRGYLRLRKKRIVQDIPLQTTKFLSLRFHQWVKASIHHLRHRHRPPAPALPPILGRDHPPPGLGGGVGAGGAEEMPANTTRPFDQHLGNLTGPVTRIFHGWSFRKIHEPGDTASWSRCHRAVLPFSNDELSRIVRRSTGVVGGSKKGARAGGVSEQYNALQSTHQRNQWSLACIEQDVREFIRRGFGKVREVVEMRVILMRSSRKERISKMDGVALADDGGIGPGKSKREEEGEYFHVLFEDDNSESDLIDGSVDATFGKPPTPSSMKIPPSLIRSVNRQDTPSTQIKGSNSHHRQASSSPPPICHDTPKSAPEIAFSDDPDNSDGSLDPVDVPFNKILNPGKLKVTSPGSHKDGFCHEVRREEH</sequence>
<comment type="caution">
    <text evidence="2">The sequence shown here is derived from an EMBL/GenBank/DDBJ whole genome shotgun (WGS) entry which is preliminary data.</text>
</comment>
<evidence type="ECO:0000313" key="2">
    <source>
        <dbReference type="EMBL" id="KAF4306143.1"/>
    </source>
</evidence>
<protein>
    <submittedName>
        <fullName evidence="2">Uncharacterized protein</fullName>
    </submittedName>
</protein>
<gene>
    <name evidence="2" type="ORF">GTA08_BOTSDO05171</name>
</gene>
<keyword evidence="3" id="KW-1185">Reference proteome</keyword>
<feature type="region of interest" description="Disordered" evidence="1">
    <location>
        <begin position="301"/>
        <end position="417"/>
    </location>
</feature>
<evidence type="ECO:0000313" key="3">
    <source>
        <dbReference type="Proteomes" id="UP000572817"/>
    </source>
</evidence>
<feature type="compositionally biased region" description="Basic and acidic residues" evidence="1">
    <location>
        <begin position="403"/>
        <end position="417"/>
    </location>
</feature>
<accession>A0A8H4ITR8</accession>
<organism evidence="2 3">
    <name type="scientific">Botryosphaeria dothidea</name>
    <dbReference type="NCBI Taxonomy" id="55169"/>
    <lineage>
        <taxon>Eukaryota</taxon>
        <taxon>Fungi</taxon>
        <taxon>Dikarya</taxon>
        <taxon>Ascomycota</taxon>
        <taxon>Pezizomycotina</taxon>
        <taxon>Dothideomycetes</taxon>
        <taxon>Dothideomycetes incertae sedis</taxon>
        <taxon>Botryosphaeriales</taxon>
        <taxon>Botryosphaeriaceae</taxon>
        <taxon>Botryosphaeria</taxon>
    </lineage>
</organism>
<dbReference type="AlphaFoldDB" id="A0A8H4ITR8"/>
<name>A0A8H4ITR8_9PEZI</name>
<dbReference type="EMBL" id="WWBZ02000033">
    <property type="protein sequence ID" value="KAF4306143.1"/>
    <property type="molecule type" value="Genomic_DNA"/>
</dbReference>
<proteinExistence type="predicted"/>
<feature type="compositionally biased region" description="Polar residues" evidence="1">
    <location>
        <begin position="327"/>
        <end position="342"/>
    </location>
</feature>
<evidence type="ECO:0000256" key="1">
    <source>
        <dbReference type="SAM" id="MobiDB-lite"/>
    </source>
</evidence>
<dbReference type="OrthoDB" id="3945642at2759"/>
<reference evidence="2" key="1">
    <citation type="submission" date="2020-04" db="EMBL/GenBank/DDBJ databases">
        <title>Genome Assembly and Annotation of Botryosphaeria dothidea sdau 11-99, a Latent Pathogen of Apple Fruit Ring Rot in China.</title>
        <authorList>
            <person name="Yu C."/>
            <person name="Diao Y."/>
            <person name="Lu Q."/>
            <person name="Zhao J."/>
            <person name="Cui S."/>
            <person name="Peng C."/>
            <person name="He B."/>
            <person name="Liu H."/>
        </authorList>
    </citation>
    <scope>NUCLEOTIDE SEQUENCE [LARGE SCALE GENOMIC DNA]</scope>
    <source>
        <strain evidence="2">Sdau11-99</strain>
    </source>
</reference>
<dbReference type="Proteomes" id="UP000572817">
    <property type="component" value="Unassembled WGS sequence"/>
</dbReference>